<keyword evidence="6" id="KW-0961">Cell wall biogenesis/degradation</keyword>
<keyword evidence="13" id="KW-1185">Reference proteome</keyword>
<dbReference type="InterPro" id="IPR018044">
    <property type="entry name" value="Peptidase_S11"/>
</dbReference>
<dbReference type="RefSeq" id="WP_013138931.1">
    <property type="nucleotide sequence ID" value="NC_014168.1"/>
</dbReference>
<feature type="active site" description="Proton acceptor" evidence="7">
    <location>
        <position position="75"/>
    </location>
</feature>
<evidence type="ECO:0000256" key="7">
    <source>
        <dbReference type="PIRSR" id="PIRSR618044-1"/>
    </source>
</evidence>
<gene>
    <name evidence="12" type="ordered locus">Srot_2023</name>
</gene>
<dbReference type="eggNOG" id="COG1686">
    <property type="taxonomic scope" value="Bacteria"/>
</dbReference>
<feature type="domain" description="Peptidase S11 D-alanyl-D-alanine carboxypeptidase A N-terminal" evidence="11">
    <location>
        <begin position="39"/>
        <end position="258"/>
    </location>
</feature>
<evidence type="ECO:0000313" key="12">
    <source>
        <dbReference type="EMBL" id="ADG98479.1"/>
    </source>
</evidence>
<dbReference type="GO" id="GO:0006508">
    <property type="term" value="P:proteolysis"/>
    <property type="evidence" value="ECO:0007669"/>
    <property type="project" value="InterPro"/>
</dbReference>
<dbReference type="PANTHER" id="PTHR21581:SF33">
    <property type="entry name" value="D-ALANYL-D-ALANINE CARBOXYPEPTIDASE DACB"/>
    <property type="match status" value="1"/>
</dbReference>
<reference evidence="12 13" key="1">
    <citation type="journal article" date="2010" name="Stand. Genomic Sci.">
        <title>Complete genome sequence of Segniliparus rotundus type strain (CDC 1076).</title>
        <authorList>
            <person name="Sikorski J."/>
            <person name="Lapidus A."/>
            <person name="Copeland A."/>
            <person name="Misra M."/>
            <person name="Glavina Del Rio T."/>
            <person name="Nolan M."/>
            <person name="Lucas S."/>
            <person name="Chen F."/>
            <person name="Tice H."/>
            <person name="Cheng J.F."/>
            <person name="Jando M."/>
            <person name="Schneider S."/>
            <person name="Bruce D."/>
            <person name="Goodwin L."/>
            <person name="Pitluck S."/>
            <person name="Liolios K."/>
            <person name="Mikhailova N."/>
            <person name="Pati A."/>
            <person name="Ivanova N."/>
            <person name="Mavromatis K."/>
            <person name="Chen A."/>
            <person name="Palaniappan K."/>
            <person name="Chertkov O."/>
            <person name="Land M."/>
            <person name="Hauser L."/>
            <person name="Chang Y.J."/>
            <person name="Jeffries C.D."/>
            <person name="Brettin T."/>
            <person name="Detter J.C."/>
            <person name="Han C."/>
            <person name="Rohde M."/>
            <person name="Goker M."/>
            <person name="Bristow J."/>
            <person name="Eisen J.A."/>
            <person name="Markowitz V."/>
            <person name="Hugenholtz P."/>
            <person name="Kyrpides N.C."/>
            <person name="Klenk H.P."/>
        </authorList>
    </citation>
    <scope>NUCLEOTIDE SEQUENCE [LARGE SCALE GENOMIC DNA]</scope>
    <source>
        <strain evidence="13">ATCC BAA-972 / CDC 1076 / CIP 108378 / DSM 44985 / JCM 13578</strain>
    </source>
</reference>
<feature type="chain" id="PRO_5003091719" evidence="10">
    <location>
        <begin position="26"/>
        <end position="289"/>
    </location>
</feature>
<accession>D6Z949</accession>
<dbReference type="Gene3D" id="3.40.710.10">
    <property type="entry name" value="DD-peptidase/beta-lactamase superfamily"/>
    <property type="match status" value="1"/>
</dbReference>
<dbReference type="HOGENOM" id="CLU_027070_3_1_11"/>
<dbReference type="Pfam" id="PF00768">
    <property type="entry name" value="Peptidase_S11"/>
    <property type="match status" value="1"/>
</dbReference>
<evidence type="ECO:0000256" key="8">
    <source>
        <dbReference type="PIRSR" id="PIRSR618044-2"/>
    </source>
</evidence>
<evidence type="ECO:0000256" key="3">
    <source>
        <dbReference type="ARBA" id="ARBA00022801"/>
    </source>
</evidence>
<protein>
    <submittedName>
        <fullName evidence="12">Peptidase S11 D-alanyl-D-alanine carboxypeptidase 1</fullName>
    </submittedName>
</protein>
<keyword evidence="12" id="KW-0121">Carboxypeptidase</keyword>
<dbReference type="GO" id="GO:0071555">
    <property type="term" value="P:cell wall organization"/>
    <property type="evidence" value="ECO:0007669"/>
    <property type="project" value="UniProtKB-KW"/>
</dbReference>
<keyword evidence="3" id="KW-0378">Hydrolase</keyword>
<keyword evidence="2 10" id="KW-0732">Signal</keyword>
<evidence type="ECO:0000256" key="6">
    <source>
        <dbReference type="ARBA" id="ARBA00023316"/>
    </source>
</evidence>
<dbReference type="SUPFAM" id="SSF56601">
    <property type="entry name" value="beta-lactamase/transpeptidase-like"/>
    <property type="match status" value="1"/>
</dbReference>
<dbReference type="GO" id="GO:0009252">
    <property type="term" value="P:peptidoglycan biosynthetic process"/>
    <property type="evidence" value="ECO:0007669"/>
    <property type="project" value="UniProtKB-KW"/>
</dbReference>
<keyword evidence="5" id="KW-0573">Peptidoglycan synthesis</keyword>
<dbReference type="InterPro" id="IPR001967">
    <property type="entry name" value="Peptidase_S11_N"/>
</dbReference>
<dbReference type="Proteomes" id="UP000002247">
    <property type="component" value="Chromosome"/>
</dbReference>
<feature type="active site" description="Acyl-ester intermediate" evidence="7">
    <location>
        <position position="72"/>
    </location>
</feature>
<dbReference type="PRINTS" id="PR00725">
    <property type="entry name" value="DADACBPTASE1"/>
</dbReference>
<dbReference type="GO" id="GO:0009002">
    <property type="term" value="F:serine-type D-Ala-D-Ala carboxypeptidase activity"/>
    <property type="evidence" value="ECO:0007669"/>
    <property type="project" value="InterPro"/>
</dbReference>
<evidence type="ECO:0000313" key="13">
    <source>
        <dbReference type="Proteomes" id="UP000002247"/>
    </source>
</evidence>
<dbReference type="OrthoDB" id="3663940at2"/>
<organism evidence="12 13">
    <name type="scientific">Segniliparus rotundus (strain ATCC BAA-972 / CDC 1076 / CIP 108378 / DSM 44985 / JCM 13578)</name>
    <dbReference type="NCBI Taxonomy" id="640132"/>
    <lineage>
        <taxon>Bacteria</taxon>
        <taxon>Bacillati</taxon>
        <taxon>Actinomycetota</taxon>
        <taxon>Actinomycetes</taxon>
        <taxon>Mycobacteriales</taxon>
        <taxon>Segniliparaceae</taxon>
        <taxon>Segniliparus</taxon>
    </lineage>
</organism>
<evidence type="ECO:0000256" key="4">
    <source>
        <dbReference type="ARBA" id="ARBA00022960"/>
    </source>
</evidence>
<sequence>MLRSALRNVIAIAAALTAAMAPADADPASGVLQPAGSAPAPEGAAPAWLVADLDTGEVLASRDAHGRYRPASTIKTLLAIVVLDELDTAQKVTETDADEVADRESVVKFIRPGEVRSVYELLEATLMISSNGAANALARSLGGVGAAVAKMNAEAARLGALDTHAATPSGLEAPGASTSPNDLALLFQAALRRPDFAAIVGQESAALPGAQLVNRDPLLGSYPGMLGGKTGFTDEAQYNFVGAAARSGRRLVVAVMHNPGSYPARQAGALLDWGFELEPGLGVGSLRSS</sequence>
<evidence type="ECO:0000256" key="1">
    <source>
        <dbReference type="ARBA" id="ARBA00007164"/>
    </source>
</evidence>
<dbReference type="EMBL" id="CP001958">
    <property type="protein sequence ID" value="ADG98479.1"/>
    <property type="molecule type" value="Genomic_DNA"/>
</dbReference>
<evidence type="ECO:0000259" key="11">
    <source>
        <dbReference type="Pfam" id="PF00768"/>
    </source>
</evidence>
<comment type="similarity">
    <text evidence="1 9">Belongs to the peptidase S11 family.</text>
</comment>
<name>D6Z949_SEGRD</name>
<evidence type="ECO:0000256" key="2">
    <source>
        <dbReference type="ARBA" id="ARBA00022729"/>
    </source>
</evidence>
<dbReference type="PANTHER" id="PTHR21581">
    <property type="entry name" value="D-ALANYL-D-ALANINE CARBOXYPEPTIDASE"/>
    <property type="match status" value="1"/>
</dbReference>
<dbReference type="AlphaFoldDB" id="D6Z949"/>
<keyword evidence="12" id="KW-0645">Protease</keyword>
<dbReference type="STRING" id="640132.Srot_2023"/>
<keyword evidence="4" id="KW-0133">Cell shape</keyword>
<dbReference type="InterPro" id="IPR012338">
    <property type="entry name" value="Beta-lactam/transpept-like"/>
</dbReference>
<feature type="signal peptide" evidence="10">
    <location>
        <begin position="1"/>
        <end position="25"/>
    </location>
</feature>
<evidence type="ECO:0000256" key="9">
    <source>
        <dbReference type="RuleBase" id="RU004016"/>
    </source>
</evidence>
<evidence type="ECO:0000256" key="10">
    <source>
        <dbReference type="SAM" id="SignalP"/>
    </source>
</evidence>
<evidence type="ECO:0000256" key="5">
    <source>
        <dbReference type="ARBA" id="ARBA00022984"/>
    </source>
</evidence>
<feature type="active site" evidence="7">
    <location>
        <position position="129"/>
    </location>
</feature>
<dbReference type="KEGG" id="srt:Srot_2023"/>
<proteinExistence type="inferred from homology"/>
<dbReference type="GO" id="GO:0008360">
    <property type="term" value="P:regulation of cell shape"/>
    <property type="evidence" value="ECO:0007669"/>
    <property type="project" value="UniProtKB-KW"/>
</dbReference>
<feature type="binding site" evidence="8">
    <location>
        <position position="229"/>
    </location>
    <ligand>
        <name>substrate</name>
    </ligand>
</feature>